<proteinExistence type="predicted"/>
<dbReference type="AlphaFoldDB" id="A0AAN6EUS2"/>
<reference evidence="1" key="1">
    <citation type="submission" date="2023-01" db="EMBL/GenBank/DDBJ databases">
        <title>Exophiala dermititidis isolated from Cystic Fibrosis Patient.</title>
        <authorList>
            <person name="Kurbessoian T."/>
            <person name="Crocker A."/>
            <person name="Murante D."/>
            <person name="Hogan D.A."/>
            <person name="Stajich J.E."/>
        </authorList>
    </citation>
    <scope>NUCLEOTIDE SEQUENCE</scope>
    <source>
        <strain evidence="1">Ex8</strain>
    </source>
</reference>
<accession>A0AAN6EUS2</accession>
<name>A0AAN6EUS2_EXODE</name>
<comment type="caution">
    <text evidence="1">The sequence shown here is derived from an EMBL/GenBank/DDBJ whole genome shotgun (WGS) entry which is preliminary data.</text>
</comment>
<gene>
    <name evidence="1" type="ORF">HRR80_005680</name>
</gene>
<dbReference type="Proteomes" id="UP001161757">
    <property type="component" value="Unassembled WGS sequence"/>
</dbReference>
<sequence length="143" mass="16390">MTPSREMAIYEYWKGCFGFRPCHGRGRESCLRHSDAREHTVSKDGFDCIFPSSTNASNTTAAPLASGLTSQKWWYELLMSMQPSQQCRVDKVSDLFSIPQFLVSKFTLVLGLDQLFCQLLRGISRPIYQRSSEYRYATALWPT</sequence>
<protein>
    <submittedName>
        <fullName evidence="1">Uncharacterized protein</fullName>
    </submittedName>
</protein>
<dbReference type="EMBL" id="JAJGCB010000011">
    <property type="protein sequence ID" value="KAJ8990192.1"/>
    <property type="molecule type" value="Genomic_DNA"/>
</dbReference>
<evidence type="ECO:0000313" key="2">
    <source>
        <dbReference type="Proteomes" id="UP001161757"/>
    </source>
</evidence>
<organism evidence="1 2">
    <name type="scientific">Exophiala dermatitidis</name>
    <name type="common">Black yeast-like fungus</name>
    <name type="synonym">Wangiella dermatitidis</name>
    <dbReference type="NCBI Taxonomy" id="5970"/>
    <lineage>
        <taxon>Eukaryota</taxon>
        <taxon>Fungi</taxon>
        <taxon>Dikarya</taxon>
        <taxon>Ascomycota</taxon>
        <taxon>Pezizomycotina</taxon>
        <taxon>Eurotiomycetes</taxon>
        <taxon>Chaetothyriomycetidae</taxon>
        <taxon>Chaetothyriales</taxon>
        <taxon>Herpotrichiellaceae</taxon>
        <taxon>Exophiala</taxon>
    </lineage>
</organism>
<evidence type="ECO:0000313" key="1">
    <source>
        <dbReference type="EMBL" id="KAJ8990192.1"/>
    </source>
</evidence>